<reference evidence="12 13" key="1">
    <citation type="journal article" date="2011" name="Proc. Natl. Acad. Sci. U.S.A.">
        <title>Evolutionary erosion of yeast sex chromosomes by mating-type switching accidents.</title>
        <authorList>
            <person name="Gordon J.L."/>
            <person name="Armisen D."/>
            <person name="Proux-Wera E."/>
            <person name="Oheigeartaigh S.S."/>
            <person name="Byrne K.P."/>
            <person name="Wolfe K.H."/>
        </authorList>
    </citation>
    <scope>NUCLEOTIDE SEQUENCE [LARGE SCALE GENOMIC DNA]</scope>
    <source>
        <strain evidence="13">ATCC 76901 / BCRC 22586 / CBS 4309 / NBRC 1992 / NRRL Y-12630</strain>
    </source>
</reference>
<dbReference type="GO" id="GO:0065003">
    <property type="term" value="P:protein-containing complex assembly"/>
    <property type="evidence" value="ECO:0007669"/>
    <property type="project" value="EnsemblFungi"/>
</dbReference>
<evidence type="ECO:0000256" key="5">
    <source>
        <dbReference type="ARBA" id="ARBA00022781"/>
    </source>
</evidence>
<dbReference type="STRING" id="1064592.G0VH04"/>
<evidence type="ECO:0000256" key="8">
    <source>
        <dbReference type="ARBA" id="ARBA00023128"/>
    </source>
</evidence>
<dbReference type="GO" id="GO:0046933">
    <property type="term" value="F:proton-transporting ATP synthase activity, rotational mechanism"/>
    <property type="evidence" value="ECO:0007669"/>
    <property type="project" value="EnsemblFungi"/>
</dbReference>
<comment type="subcellular location">
    <subcellularLocation>
        <location evidence="1 11">Mitochondrion inner membrane</location>
    </subcellularLocation>
</comment>
<sequence>MSTVNVLRYTALGLGLWCGFRNDLFLRKSAAQRDEEKRYNDELELIREARREYTKLYPVQNSSSSGKLEDIKLDDPNLDFAQVILQAVDSLRTTS</sequence>
<dbReference type="GO" id="GO:0045259">
    <property type="term" value="C:proton-transporting ATP synthase complex"/>
    <property type="evidence" value="ECO:0007669"/>
    <property type="project" value="UniProtKB-UniRule"/>
</dbReference>
<dbReference type="GO" id="GO:0042407">
    <property type="term" value="P:cristae formation"/>
    <property type="evidence" value="ECO:0007669"/>
    <property type="project" value="EnsemblFungi"/>
</dbReference>
<keyword evidence="5 11" id="KW-0375">Hydrogen ion transport</keyword>
<evidence type="ECO:0000256" key="6">
    <source>
        <dbReference type="ARBA" id="ARBA00022792"/>
    </source>
</evidence>
<keyword evidence="10 11" id="KW-0066">ATP synthesis</keyword>
<evidence type="ECO:0000256" key="4">
    <source>
        <dbReference type="ARBA" id="ARBA00022547"/>
    </source>
</evidence>
<dbReference type="InParanoid" id="G0VH04"/>
<accession>G0VH04</accession>
<dbReference type="RefSeq" id="XP_003677130.1">
    <property type="nucleotide sequence ID" value="XM_003677082.1"/>
</dbReference>
<evidence type="ECO:0000256" key="9">
    <source>
        <dbReference type="ARBA" id="ARBA00023136"/>
    </source>
</evidence>
<comment type="subunit">
    <text evidence="11">F-type ATPases have 2 components, CF(1) - the catalytic core - and CF(0) - the membrane proton channel. CF(1) and CF(0) have multiple subunits.</text>
</comment>
<dbReference type="OMA" id="WARDHPS"/>
<evidence type="ECO:0000313" key="12">
    <source>
        <dbReference type="EMBL" id="CCC70776.1"/>
    </source>
</evidence>
<dbReference type="eggNOG" id="ENOG502SDS3">
    <property type="taxonomic scope" value="Eukaryota"/>
</dbReference>
<keyword evidence="8 11" id="KW-0496">Mitochondrion</keyword>
<evidence type="ECO:0000256" key="10">
    <source>
        <dbReference type="ARBA" id="ARBA00023310"/>
    </source>
</evidence>
<dbReference type="InterPro" id="IPR008386">
    <property type="entry name" value="ATP_synth_F0_esu_mt"/>
</dbReference>
<evidence type="ECO:0000256" key="3">
    <source>
        <dbReference type="ARBA" id="ARBA00022448"/>
    </source>
</evidence>
<dbReference type="Proteomes" id="UP000001640">
    <property type="component" value="Chromosome 6"/>
</dbReference>
<name>G0VH04_NAUCA</name>
<keyword evidence="6 11" id="KW-0999">Mitochondrion inner membrane</keyword>
<evidence type="ECO:0000256" key="7">
    <source>
        <dbReference type="ARBA" id="ARBA00023065"/>
    </source>
</evidence>
<evidence type="ECO:0000313" key="13">
    <source>
        <dbReference type="Proteomes" id="UP000001640"/>
    </source>
</evidence>
<comment type="function">
    <text evidence="11">Subunit e, of the mitochondrial membrane ATP synthase complex (F(1)F(0) ATP synthase or Complex V) that produces ATP from ADP in the presence of a proton gradient across the membrane which is generated by electron transport complexes of the respiratory chain. ATP synthase complex consist of a soluble F(1) head domain - the catalytic core - and a membrane F(1) domain - the membrane proton channel. These two domains are linked by a central stalk rotating inside the F(1) region and a stationary peripheral stalk. During catalysis, ATP synthesis in the catalytic domain of F(1) is coupled via a rotary mechanism of the central stalk subunits to proton translocation. In vivo, can only synthesize ATP although its ATP hydrolase activity can be activated artificially in vitro. Part of the complex F(0) domain.</text>
</comment>
<keyword evidence="4 11" id="KW-0138">CF(0)</keyword>
<proteinExistence type="inferred from homology"/>
<comment type="similarity">
    <text evidence="2 11">Belongs to the ATPase e subunit family.</text>
</comment>
<dbReference type="GO" id="GO:0005198">
    <property type="term" value="F:structural molecule activity"/>
    <property type="evidence" value="ECO:0007669"/>
    <property type="project" value="EnsemblFungi"/>
</dbReference>
<dbReference type="HOGENOM" id="CLU_159435_1_0_1"/>
<evidence type="ECO:0000256" key="1">
    <source>
        <dbReference type="ARBA" id="ARBA00004273"/>
    </source>
</evidence>
<keyword evidence="3 11" id="KW-0813">Transport</keyword>
<dbReference type="GO" id="GO:0005743">
    <property type="term" value="C:mitochondrial inner membrane"/>
    <property type="evidence" value="ECO:0007669"/>
    <property type="project" value="UniProtKB-SubCell"/>
</dbReference>
<keyword evidence="7 11" id="KW-0406">Ion transport</keyword>
<keyword evidence="9" id="KW-0472">Membrane</keyword>
<keyword evidence="13" id="KW-1185">Reference proteome</keyword>
<dbReference type="Pfam" id="PF05680">
    <property type="entry name" value="ATP-synt_E"/>
    <property type="match status" value="1"/>
</dbReference>
<dbReference type="FunCoup" id="G0VH04">
    <property type="interactions" value="143"/>
</dbReference>
<dbReference type="OrthoDB" id="2125027at2759"/>
<gene>
    <name evidence="12" type="primary">NCAS0F02920</name>
    <name evidence="12" type="ordered locus">NCAS_0F02920</name>
</gene>
<protein>
    <recommendedName>
        <fullName evidence="11">ATP synthase F(0) complex subunit e, mitochondrial</fullName>
    </recommendedName>
</protein>
<evidence type="ECO:0000256" key="2">
    <source>
        <dbReference type="ARBA" id="ARBA00007333"/>
    </source>
</evidence>
<dbReference type="AlphaFoldDB" id="G0VH04"/>
<dbReference type="KEGG" id="ncs:NCAS_0F02920"/>
<dbReference type="GeneID" id="96904423"/>
<reference key="2">
    <citation type="submission" date="2011-08" db="EMBL/GenBank/DDBJ databases">
        <title>Genome sequence of Naumovozyma castellii.</title>
        <authorList>
            <person name="Gordon J.L."/>
            <person name="Armisen D."/>
            <person name="Proux-Wera E."/>
            <person name="OhEigeartaigh S.S."/>
            <person name="Byrne K.P."/>
            <person name="Wolfe K.H."/>
        </authorList>
    </citation>
    <scope>NUCLEOTIDE SEQUENCE</scope>
    <source>
        <strain>Type strain:CBS 4309</strain>
    </source>
</reference>
<dbReference type="EMBL" id="HE576757">
    <property type="protein sequence ID" value="CCC70776.1"/>
    <property type="molecule type" value="Genomic_DNA"/>
</dbReference>
<organism evidence="12 13">
    <name type="scientific">Naumovozyma castellii</name>
    <name type="common">Yeast</name>
    <name type="synonym">Saccharomyces castellii</name>
    <dbReference type="NCBI Taxonomy" id="27288"/>
    <lineage>
        <taxon>Eukaryota</taxon>
        <taxon>Fungi</taxon>
        <taxon>Dikarya</taxon>
        <taxon>Ascomycota</taxon>
        <taxon>Saccharomycotina</taxon>
        <taxon>Saccharomycetes</taxon>
        <taxon>Saccharomycetales</taxon>
        <taxon>Saccharomycetaceae</taxon>
        <taxon>Naumovozyma</taxon>
    </lineage>
</organism>
<evidence type="ECO:0000256" key="11">
    <source>
        <dbReference type="RuleBase" id="RU367005"/>
    </source>
</evidence>